<organism evidence="1 2">
    <name type="scientific">Catharanthus roseus</name>
    <name type="common">Madagascar periwinkle</name>
    <name type="synonym">Vinca rosea</name>
    <dbReference type="NCBI Taxonomy" id="4058"/>
    <lineage>
        <taxon>Eukaryota</taxon>
        <taxon>Viridiplantae</taxon>
        <taxon>Streptophyta</taxon>
        <taxon>Embryophyta</taxon>
        <taxon>Tracheophyta</taxon>
        <taxon>Spermatophyta</taxon>
        <taxon>Magnoliopsida</taxon>
        <taxon>eudicotyledons</taxon>
        <taxon>Gunneridae</taxon>
        <taxon>Pentapetalae</taxon>
        <taxon>asterids</taxon>
        <taxon>lamiids</taxon>
        <taxon>Gentianales</taxon>
        <taxon>Apocynaceae</taxon>
        <taxon>Rauvolfioideae</taxon>
        <taxon>Vinceae</taxon>
        <taxon>Catharanthinae</taxon>
        <taxon>Catharanthus</taxon>
    </lineage>
</organism>
<comment type="caution">
    <text evidence="1">The sequence shown here is derived from an EMBL/GenBank/DDBJ whole genome shotgun (WGS) entry which is preliminary data.</text>
</comment>
<dbReference type="EMBL" id="CM044707">
    <property type="protein sequence ID" value="KAI5652245.1"/>
    <property type="molecule type" value="Genomic_DNA"/>
</dbReference>
<name>A0ACB9ZVF5_CATRO</name>
<gene>
    <name evidence="1" type="ORF">M9H77_29432</name>
</gene>
<accession>A0ACB9ZVF5</accession>
<evidence type="ECO:0000313" key="1">
    <source>
        <dbReference type="EMBL" id="KAI5652245.1"/>
    </source>
</evidence>
<keyword evidence="2" id="KW-1185">Reference proteome</keyword>
<reference evidence="2" key="1">
    <citation type="journal article" date="2023" name="Nat. Plants">
        <title>Single-cell RNA sequencing provides a high-resolution roadmap for understanding the multicellular compartmentation of specialized metabolism.</title>
        <authorList>
            <person name="Sun S."/>
            <person name="Shen X."/>
            <person name="Li Y."/>
            <person name="Li Y."/>
            <person name="Wang S."/>
            <person name="Li R."/>
            <person name="Zhang H."/>
            <person name="Shen G."/>
            <person name="Guo B."/>
            <person name="Wei J."/>
            <person name="Xu J."/>
            <person name="St-Pierre B."/>
            <person name="Chen S."/>
            <person name="Sun C."/>
        </authorList>
    </citation>
    <scope>NUCLEOTIDE SEQUENCE [LARGE SCALE GENOMIC DNA]</scope>
</reference>
<sequence>MSTQGYHDTLVHDPYPFHKVGNQGRAQAKDGRRGGQGGRGYYRPHEEAPKIRSIGLDKIKWKVLSIKDGNDFQDDIVDKEESNEDQEIDSYEAIQEGLSLVTIRALSTQVLEEERKRETRGEQKKKSVEEGKGVERKVSVEKPREEKLNRHKKMSDQKSDSGKREKRCFYAKESEIIEAIEKEKMILLLYCKVKIIEEYKDVFPNEIPGGLPPLRKIEHQIDLVPGVDYQNKLAHRSSLKETKELRRQVEDFLSKGMREGDEWKTTFKMNSGIYEWLVMPFGLTNAPSTFMRLMHHVLRHFIGKFFVVYFDMLIYSKTYEDHLHHLK</sequence>
<evidence type="ECO:0000313" key="2">
    <source>
        <dbReference type="Proteomes" id="UP001060085"/>
    </source>
</evidence>
<protein>
    <submittedName>
        <fullName evidence="1">Uncharacterized protein</fullName>
    </submittedName>
</protein>
<dbReference type="Proteomes" id="UP001060085">
    <property type="component" value="Linkage Group LG07"/>
</dbReference>
<proteinExistence type="predicted"/>